<dbReference type="EMBL" id="CAWYQH010000097">
    <property type="protein sequence ID" value="CAK8683634.1"/>
    <property type="molecule type" value="Genomic_DNA"/>
</dbReference>
<feature type="compositionally biased region" description="Low complexity" evidence="4">
    <location>
        <begin position="509"/>
        <end position="524"/>
    </location>
</feature>
<feature type="region of interest" description="Disordered" evidence="4">
    <location>
        <begin position="565"/>
        <end position="588"/>
    </location>
</feature>
<dbReference type="CDD" id="cd00041">
    <property type="entry name" value="CUB"/>
    <property type="match status" value="1"/>
</dbReference>
<sequence length="702" mass="76245">MLRGLFVSFCLFIHALGQGTVDRIGSCGGDFNALTGSLASPNYGLGPYPNDVECRWSITAPQDKIIKLVFETMDVEADVLCVFDGIMIYDNTPGLVPDITRYENSKDLLGQTRYCGRRQVDPIWSTTNSVKIIFYSDSDVGGDGFKINWEAIDIPEDQFDCDFEYGFCFGWTHVGFPDANFDWTLHEGNTKTPATGPIADHTFDNQTGQYVFIETSAPRVANDTAILSSPEISFIAGEEKMCISFWYHMLGATVGSLAVAQTVNDVSTVLWLKNGAQGQKWIEGNVELEYREEPFKIMFVGVRGQGFTGDIAIDDVKHELNPCPVSVPEPTPTESLNETLIVPPPPPSEISCTENEYKCISGSRCIPDEFKCDGYADCPDDDDELQCNATTGVCLYGDMCGDGSCIELWKVCDGVDDCDDASDELNCTAQETVVVDTTAMKSTEMSVETTKTPTTSFSATEEVVMTLDETTVKGGVVEVVNNLDNSTDETLTSFTTKAEVVETERPETEISTSTTTTTSTSSTEPDMEKQEIQTTSKSDFMTDAATTLAAVETTSEDLKTTSVENVMASSTSTSTETTTTSPPTSSFTATSTVSLISSTTVDFGPEITATEAEKLPTVDSSPQVSEEMVKTEPDMPHATTEFTPSQNATAKQDFIVNSNTVDNIAETTKGSGFANLRSMSFSALLLQSAVAIILAKYLTEWR</sequence>
<dbReference type="Pfam" id="PF00057">
    <property type="entry name" value="Ldl_recept_a"/>
    <property type="match status" value="2"/>
</dbReference>
<evidence type="ECO:0000256" key="3">
    <source>
        <dbReference type="PROSITE-ProRule" id="PRU00124"/>
    </source>
</evidence>
<feature type="compositionally biased region" description="Basic and acidic residues" evidence="4">
    <location>
        <begin position="499"/>
        <end position="508"/>
    </location>
</feature>
<dbReference type="InterPro" id="IPR036055">
    <property type="entry name" value="LDL_receptor-like_sf"/>
</dbReference>
<dbReference type="PANTHER" id="PTHR23282:SF101">
    <property type="entry name" value="MAM DOMAIN-CONTAINING PROTEIN"/>
    <property type="match status" value="1"/>
</dbReference>
<feature type="domain" description="MAM" evidence="7">
    <location>
        <begin position="159"/>
        <end position="325"/>
    </location>
</feature>
<dbReference type="SMART" id="SM00192">
    <property type="entry name" value="LDLa"/>
    <property type="match status" value="2"/>
</dbReference>
<dbReference type="Gene3D" id="4.10.400.10">
    <property type="entry name" value="Low-density Lipoprotein Receptor"/>
    <property type="match status" value="2"/>
</dbReference>
<dbReference type="InterPro" id="IPR023415">
    <property type="entry name" value="LDLR_class-A_CS"/>
</dbReference>
<dbReference type="PANTHER" id="PTHR23282">
    <property type="entry name" value="APICAL ENDOSOMAL GLYCOPROTEIN PRECURSOR"/>
    <property type="match status" value="1"/>
</dbReference>
<dbReference type="InterPro" id="IPR002172">
    <property type="entry name" value="LDrepeatLR_classA_rpt"/>
</dbReference>
<evidence type="ECO:0000259" key="6">
    <source>
        <dbReference type="PROSITE" id="PS01180"/>
    </source>
</evidence>
<dbReference type="Gene3D" id="2.60.120.200">
    <property type="match status" value="1"/>
</dbReference>
<protein>
    <submittedName>
        <fullName evidence="8">Uncharacterized protein</fullName>
    </submittedName>
</protein>
<dbReference type="InterPro" id="IPR051560">
    <property type="entry name" value="MAM_domain-containing"/>
</dbReference>
<feature type="domain" description="CUB" evidence="6">
    <location>
        <begin position="27"/>
        <end position="152"/>
    </location>
</feature>
<organism evidence="8 9">
    <name type="scientific">Clavelina lepadiformis</name>
    <name type="common">Light-bulb sea squirt</name>
    <name type="synonym">Ascidia lepadiformis</name>
    <dbReference type="NCBI Taxonomy" id="159417"/>
    <lineage>
        <taxon>Eukaryota</taxon>
        <taxon>Metazoa</taxon>
        <taxon>Chordata</taxon>
        <taxon>Tunicata</taxon>
        <taxon>Ascidiacea</taxon>
        <taxon>Aplousobranchia</taxon>
        <taxon>Clavelinidae</taxon>
        <taxon>Clavelina</taxon>
    </lineage>
</organism>
<dbReference type="Proteomes" id="UP001642483">
    <property type="component" value="Unassembled WGS sequence"/>
</dbReference>
<dbReference type="InterPro" id="IPR013320">
    <property type="entry name" value="ConA-like_dom_sf"/>
</dbReference>
<keyword evidence="1 3" id="KW-1015">Disulfide bond</keyword>
<dbReference type="PROSITE" id="PS50060">
    <property type="entry name" value="MAM_2"/>
    <property type="match status" value="1"/>
</dbReference>
<dbReference type="InterPro" id="IPR000859">
    <property type="entry name" value="CUB_dom"/>
</dbReference>
<feature type="chain" id="PRO_5046491572" evidence="5">
    <location>
        <begin position="18"/>
        <end position="702"/>
    </location>
</feature>
<dbReference type="InterPro" id="IPR000998">
    <property type="entry name" value="MAM_dom"/>
</dbReference>
<feature type="disulfide bond" evidence="3">
    <location>
        <begin position="412"/>
        <end position="427"/>
    </location>
</feature>
<dbReference type="SUPFAM" id="SSF49899">
    <property type="entry name" value="Concanavalin A-like lectins/glucanases"/>
    <property type="match status" value="1"/>
</dbReference>
<reference evidence="8 9" key="1">
    <citation type="submission" date="2024-02" db="EMBL/GenBank/DDBJ databases">
        <authorList>
            <person name="Daric V."/>
            <person name="Darras S."/>
        </authorList>
    </citation>
    <scope>NUCLEOTIDE SEQUENCE [LARGE SCALE GENOMIC DNA]</scope>
</reference>
<keyword evidence="5" id="KW-0732">Signal</keyword>
<accession>A0ABP0FVJ4</accession>
<keyword evidence="9" id="KW-1185">Reference proteome</keyword>
<comment type="caution">
    <text evidence="3">Lacks conserved residue(s) required for the propagation of feature annotation.</text>
</comment>
<proteinExistence type="predicted"/>
<feature type="disulfide bond" evidence="3">
    <location>
        <begin position="372"/>
        <end position="387"/>
    </location>
</feature>
<dbReference type="SMART" id="SM00042">
    <property type="entry name" value="CUB"/>
    <property type="match status" value="1"/>
</dbReference>
<dbReference type="CDD" id="cd00112">
    <property type="entry name" value="LDLa"/>
    <property type="match status" value="1"/>
</dbReference>
<dbReference type="PROSITE" id="PS50068">
    <property type="entry name" value="LDLRA_2"/>
    <property type="match status" value="2"/>
</dbReference>
<evidence type="ECO:0000256" key="4">
    <source>
        <dbReference type="SAM" id="MobiDB-lite"/>
    </source>
</evidence>
<dbReference type="SUPFAM" id="SSF49854">
    <property type="entry name" value="Spermadhesin, CUB domain"/>
    <property type="match status" value="1"/>
</dbReference>
<dbReference type="PRINTS" id="PR00261">
    <property type="entry name" value="LDLRECEPTOR"/>
</dbReference>
<evidence type="ECO:0000256" key="1">
    <source>
        <dbReference type="ARBA" id="ARBA00023157"/>
    </source>
</evidence>
<gene>
    <name evidence="8" type="ORF">CVLEPA_LOCUS14686</name>
</gene>
<evidence type="ECO:0000259" key="7">
    <source>
        <dbReference type="PROSITE" id="PS50060"/>
    </source>
</evidence>
<feature type="compositionally biased region" description="Low complexity" evidence="4">
    <location>
        <begin position="569"/>
        <end position="588"/>
    </location>
</feature>
<dbReference type="Pfam" id="PF00431">
    <property type="entry name" value="CUB"/>
    <property type="match status" value="1"/>
</dbReference>
<feature type="region of interest" description="Disordered" evidence="4">
    <location>
        <begin position="499"/>
        <end position="536"/>
    </location>
</feature>
<dbReference type="CDD" id="cd06263">
    <property type="entry name" value="MAM"/>
    <property type="match status" value="1"/>
</dbReference>
<feature type="signal peptide" evidence="5">
    <location>
        <begin position="1"/>
        <end position="17"/>
    </location>
</feature>
<dbReference type="SUPFAM" id="SSF57424">
    <property type="entry name" value="LDL receptor-like module"/>
    <property type="match status" value="2"/>
</dbReference>
<feature type="disulfide bond" evidence="2">
    <location>
        <begin position="27"/>
        <end position="54"/>
    </location>
</feature>
<evidence type="ECO:0000313" key="9">
    <source>
        <dbReference type="Proteomes" id="UP001642483"/>
    </source>
</evidence>
<name>A0ABP0FVJ4_CLALP</name>
<feature type="disulfide bond" evidence="3">
    <location>
        <begin position="400"/>
        <end position="418"/>
    </location>
</feature>
<dbReference type="PROSITE" id="PS01209">
    <property type="entry name" value="LDLRA_1"/>
    <property type="match status" value="2"/>
</dbReference>
<dbReference type="InterPro" id="IPR035914">
    <property type="entry name" value="Sperma_CUB_dom_sf"/>
</dbReference>
<comment type="caution">
    <text evidence="8">The sequence shown here is derived from an EMBL/GenBank/DDBJ whole genome shotgun (WGS) entry which is preliminary data.</text>
</comment>
<dbReference type="Gene3D" id="2.60.120.290">
    <property type="entry name" value="Spermadhesin, CUB domain"/>
    <property type="match status" value="1"/>
</dbReference>
<dbReference type="PROSITE" id="PS01180">
    <property type="entry name" value="CUB"/>
    <property type="match status" value="1"/>
</dbReference>
<evidence type="ECO:0000256" key="2">
    <source>
        <dbReference type="PROSITE-ProRule" id="PRU00059"/>
    </source>
</evidence>
<evidence type="ECO:0000313" key="8">
    <source>
        <dbReference type="EMBL" id="CAK8683634.1"/>
    </source>
</evidence>
<evidence type="ECO:0000256" key="5">
    <source>
        <dbReference type="SAM" id="SignalP"/>
    </source>
</evidence>
<dbReference type="SMART" id="SM00137">
    <property type="entry name" value="MAM"/>
    <property type="match status" value="1"/>
</dbReference>
<dbReference type="Pfam" id="PF00629">
    <property type="entry name" value="MAM"/>
    <property type="match status" value="1"/>
</dbReference>